<evidence type="ECO:0000313" key="3">
    <source>
        <dbReference type="Proteomes" id="UP001153069"/>
    </source>
</evidence>
<feature type="compositionally biased region" description="Basic and acidic residues" evidence="1">
    <location>
        <begin position="35"/>
        <end position="51"/>
    </location>
</feature>
<dbReference type="Proteomes" id="UP001153069">
    <property type="component" value="Unassembled WGS sequence"/>
</dbReference>
<dbReference type="EMBL" id="CAICTM010001426">
    <property type="protein sequence ID" value="CAB9523544.1"/>
    <property type="molecule type" value="Genomic_DNA"/>
</dbReference>
<name>A0A9N8ER12_9STRA</name>
<feature type="compositionally biased region" description="Low complexity" evidence="1">
    <location>
        <begin position="11"/>
        <end position="33"/>
    </location>
</feature>
<feature type="compositionally biased region" description="Polar residues" evidence="1">
    <location>
        <begin position="54"/>
        <end position="70"/>
    </location>
</feature>
<feature type="compositionally biased region" description="Basic residues" evidence="1">
    <location>
        <begin position="275"/>
        <end position="284"/>
    </location>
</feature>
<reference evidence="2" key="1">
    <citation type="submission" date="2020-06" db="EMBL/GenBank/DDBJ databases">
        <authorList>
            <consortium name="Plant Systems Biology data submission"/>
        </authorList>
    </citation>
    <scope>NUCLEOTIDE SEQUENCE</scope>
    <source>
        <strain evidence="2">D6</strain>
    </source>
</reference>
<protein>
    <submittedName>
        <fullName evidence="2">Uncharacterized protein</fullName>
    </submittedName>
</protein>
<evidence type="ECO:0000313" key="2">
    <source>
        <dbReference type="EMBL" id="CAB9523544.1"/>
    </source>
</evidence>
<sequence>MVETRSAVKLANGVGAASSSSSNSSTTNTNGGTKLVDRKSQKTEQTHEPRKMPPTSSRKVNVEGSSNNAINGDIKHSGLSTTKTGNRHQPAVPVAVIGAANNKRSYGTHDDEDDRKMPAKATQSIAANVGINLFSDNEGENNDQESVIAIPSEDDDDSVVLVHPYRHFATKEEQEMTDAKLAASLQSAETKARDHRKQQELDFMKKSHAGRAVLLVEKVIALLLKPEYVKEGIEPLGRDDAVFLAEQLFAMQAELQQKKISSKKSQKDDSAPPKGARKSNKKKAIAPNTKEIPTHVSIGYHYTSQVNLDSIRTDGLLTIEDRQAATHTNMRNIAYFGNGIYTGTSKLMSVSQIRRRS</sequence>
<gene>
    <name evidence="2" type="ORF">SEMRO_1428_G271900.1</name>
</gene>
<proteinExistence type="predicted"/>
<comment type="caution">
    <text evidence="2">The sequence shown here is derived from an EMBL/GenBank/DDBJ whole genome shotgun (WGS) entry which is preliminary data.</text>
</comment>
<accession>A0A9N8ER12</accession>
<feature type="region of interest" description="Disordered" evidence="1">
    <location>
        <begin position="1"/>
        <end position="89"/>
    </location>
</feature>
<organism evidence="2 3">
    <name type="scientific">Seminavis robusta</name>
    <dbReference type="NCBI Taxonomy" id="568900"/>
    <lineage>
        <taxon>Eukaryota</taxon>
        <taxon>Sar</taxon>
        <taxon>Stramenopiles</taxon>
        <taxon>Ochrophyta</taxon>
        <taxon>Bacillariophyta</taxon>
        <taxon>Bacillariophyceae</taxon>
        <taxon>Bacillariophycidae</taxon>
        <taxon>Naviculales</taxon>
        <taxon>Naviculaceae</taxon>
        <taxon>Seminavis</taxon>
    </lineage>
</organism>
<dbReference type="AlphaFoldDB" id="A0A9N8ER12"/>
<keyword evidence="3" id="KW-1185">Reference proteome</keyword>
<feature type="region of interest" description="Disordered" evidence="1">
    <location>
        <begin position="259"/>
        <end position="289"/>
    </location>
</feature>
<evidence type="ECO:0000256" key="1">
    <source>
        <dbReference type="SAM" id="MobiDB-lite"/>
    </source>
</evidence>